<dbReference type="OrthoDB" id="7063432at2"/>
<keyword evidence="3" id="KW-1185">Reference proteome</keyword>
<proteinExistence type="predicted"/>
<dbReference type="AlphaFoldDB" id="A0A553GZ77"/>
<comment type="caution">
    <text evidence="2">The sequence shown here is derived from an EMBL/GenBank/DDBJ whole genome shotgun (WGS) entry which is preliminary data.</text>
</comment>
<organism evidence="2 3">
    <name type="scientific">Pseudomonas mangiferae</name>
    <dbReference type="NCBI Taxonomy" id="2593654"/>
    <lineage>
        <taxon>Bacteria</taxon>
        <taxon>Pseudomonadati</taxon>
        <taxon>Pseudomonadota</taxon>
        <taxon>Gammaproteobacteria</taxon>
        <taxon>Pseudomonadales</taxon>
        <taxon>Pseudomonadaceae</taxon>
        <taxon>Pseudomonas</taxon>
    </lineage>
</organism>
<evidence type="ECO:0000313" key="3">
    <source>
        <dbReference type="Proteomes" id="UP000315235"/>
    </source>
</evidence>
<name>A0A553GZ77_9PSED</name>
<evidence type="ECO:0000313" key="2">
    <source>
        <dbReference type="EMBL" id="TRX74776.1"/>
    </source>
</evidence>
<dbReference type="RefSeq" id="WP_143488078.1">
    <property type="nucleotide sequence ID" value="NZ_VJOY01000006.1"/>
</dbReference>
<gene>
    <name evidence="2" type="ORF">FM069_09560</name>
</gene>
<dbReference type="EMBL" id="VJOY01000006">
    <property type="protein sequence ID" value="TRX74776.1"/>
    <property type="molecule type" value="Genomic_DNA"/>
</dbReference>
<dbReference type="Pfam" id="PF24719">
    <property type="entry name" value="Imm33-like"/>
    <property type="match status" value="1"/>
</dbReference>
<reference evidence="2 3" key="1">
    <citation type="submission" date="2019-07" db="EMBL/GenBank/DDBJ databases">
        <title>Pseudomonas mangiferae sp. nov., isolated from bark of mango tree in Thailand.</title>
        <authorList>
            <person name="Srisuk N."/>
            <person name="Anurat P."/>
        </authorList>
    </citation>
    <scope>NUCLEOTIDE SEQUENCE [LARGE SCALE GENOMIC DNA]</scope>
    <source>
        <strain evidence="2 3">DMKU_BBB3-04</strain>
    </source>
</reference>
<evidence type="ECO:0000259" key="1">
    <source>
        <dbReference type="Pfam" id="PF24719"/>
    </source>
</evidence>
<sequence>MKYSEQKKICDLMSSAYRLAPLDAIIGVAVETLNLRPIHGVRVKPEGNESGWYIWGGDYSPNDDFFKPVHQSHMSDLLPFLNPYFALDYGYKFIVNEQDDYVDIWYEAEE</sequence>
<protein>
    <recommendedName>
        <fullName evidence="1">Imm33-like domain-containing protein</fullName>
    </recommendedName>
</protein>
<dbReference type="Proteomes" id="UP000315235">
    <property type="component" value="Unassembled WGS sequence"/>
</dbReference>
<accession>A0A553GZ77</accession>
<feature type="domain" description="Imm33-like" evidence="1">
    <location>
        <begin position="5"/>
        <end position="106"/>
    </location>
</feature>
<dbReference type="InterPro" id="IPR056509">
    <property type="entry name" value="Imm33-like"/>
</dbReference>